<feature type="coiled-coil region" evidence="16">
    <location>
        <begin position="757"/>
        <end position="784"/>
    </location>
</feature>
<keyword evidence="10" id="KW-0862">Zinc</keyword>
<dbReference type="Pfam" id="PF00069">
    <property type="entry name" value="Pkinase"/>
    <property type="match status" value="1"/>
</dbReference>
<dbReference type="InterPro" id="IPR011009">
    <property type="entry name" value="Kinase-like_dom_sf"/>
</dbReference>
<keyword evidence="5" id="KW-0808">Transferase</keyword>
<evidence type="ECO:0000256" key="16">
    <source>
        <dbReference type="SAM" id="Coils"/>
    </source>
</evidence>
<dbReference type="InterPro" id="IPR011993">
    <property type="entry name" value="PH-like_dom_sf"/>
</dbReference>
<feature type="region of interest" description="Disordered" evidence="17">
    <location>
        <begin position="424"/>
        <end position="452"/>
    </location>
</feature>
<feature type="domain" description="Phorbol-ester/DAG-type" evidence="19">
    <location>
        <begin position="1010"/>
        <end position="1060"/>
    </location>
</feature>
<dbReference type="SUPFAM" id="SSF57889">
    <property type="entry name" value="Cysteine-rich domain"/>
    <property type="match status" value="1"/>
</dbReference>
<feature type="region of interest" description="Disordered" evidence="17">
    <location>
        <begin position="1606"/>
        <end position="1641"/>
    </location>
</feature>
<evidence type="ECO:0000256" key="9">
    <source>
        <dbReference type="ARBA" id="ARBA00022777"/>
    </source>
</evidence>
<organism evidence="23 24">
    <name type="scientific">Trichobilharzia regenti</name>
    <name type="common">Nasal bird schistosome</name>
    <dbReference type="NCBI Taxonomy" id="157069"/>
    <lineage>
        <taxon>Eukaryota</taxon>
        <taxon>Metazoa</taxon>
        <taxon>Spiralia</taxon>
        <taxon>Lophotrochozoa</taxon>
        <taxon>Platyhelminthes</taxon>
        <taxon>Trematoda</taxon>
        <taxon>Digenea</taxon>
        <taxon>Strigeidida</taxon>
        <taxon>Schistosomatoidea</taxon>
        <taxon>Schistosomatidae</taxon>
        <taxon>Trichobilharzia</taxon>
    </lineage>
</organism>
<evidence type="ECO:0000259" key="22">
    <source>
        <dbReference type="PROSITE" id="PS51285"/>
    </source>
</evidence>
<dbReference type="PROSITE" id="PS50219">
    <property type="entry name" value="CNH"/>
    <property type="match status" value="1"/>
</dbReference>
<dbReference type="Proteomes" id="UP000050795">
    <property type="component" value="Unassembled WGS sequence"/>
</dbReference>
<dbReference type="Pfam" id="PF25346">
    <property type="entry name" value="PH_MRCK"/>
    <property type="match status" value="1"/>
</dbReference>
<dbReference type="CDD" id="cd00132">
    <property type="entry name" value="CRIB"/>
    <property type="match status" value="1"/>
</dbReference>
<feature type="compositionally biased region" description="Polar residues" evidence="17">
    <location>
        <begin position="1680"/>
        <end position="1705"/>
    </location>
</feature>
<keyword evidence="12 16" id="KW-0175">Coiled coil</keyword>
<dbReference type="SUPFAM" id="SSF56112">
    <property type="entry name" value="Protein kinase-like (PK-like)"/>
    <property type="match status" value="1"/>
</dbReference>
<dbReference type="GO" id="GO:0005856">
    <property type="term" value="C:cytoskeleton"/>
    <property type="evidence" value="ECO:0007669"/>
    <property type="project" value="TreeGrafter"/>
</dbReference>
<evidence type="ECO:0000256" key="10">
    <source>
        <dbReference type="ARBA" id="ARBA00022833"/>
    </source>
</evidence>
<dbReference type="Gene3D" id="2.30.29.30">
    <property type="entry name" value="Pleckstrin-homology domain (PH domain)/Phosphotyrosine-binding domain (PTB)"/>
    <property type="match status" value="1"/>
</dbReference>
<keyword evidence="8" id="KW-0863">Zinc-finger</keyword>
<evidence type="ECO:0000313" key="24">
    <source>
        <dbReference type="WBParaSite" id="TREG1_55080.1"/>
    </source>
</evidence>
<feature type="coiled-coil region" evidence="16">
    <location>
        <begin position="536"/>
        <end position="626"/>
    </location>
</feature>
<feature type="region of interest" description="Disordered" evidence="17">
    <location>
        <begin position="662"/>
        <end position="702"/>
    </location>
</feature>
<dbReference type="GO" id="GO:0008270">
    <property type="term" value="F:zinc ion binding"/>
    <property type="evidence" value="ECO:0007669"/>
    <property type="project" value="UniProtKB-KW"/>
</dbReference>
<evidence type="ECO:0000256" key="4">
    <source>
        <dbReference type="ARBA" id="ARBA00022553"/>
    </source>
</evidence>
<dbReference type="InterPro" id="IPR001180">
    <property type="entry name" value="CNH_dom"/>
</dbReference>
<keyword evidence="23" id="KW-1185">Reference proteome</keyword>
<dbReference type="GO" id="GO:0031032">
    <property type="term" value="P:actomyosin structure organization"/>
    <property type="evidence" value="ECO:0007669"/>
    <property type="project" value="TreeGrafter"/>
</dbReference>
<dbReference type="PROSITE" id="PS50108">
    <property type="entry name" value="CRIB"/>
    <property type="match status" value="1"/>
</dbReference>
<feature type="region of interest" description="Disordered" evidence="17">
    <location>
        <begin position="1888"/>
        <end position="1954"/>
    </location>
</feature>
<feature type="region of interest" description="Disordered" evidence="17">
    <location>
        <begin position="1659"/>
        <end position="1705"/>
    </location>
</feature>
<dbReference type="InterPro" id="IPR008271">
    <property type="entry name" value="Ser/Thr_kinase_AS"/>
</dbReference>
<dbReference type="SUPFAM" id="SSF50978">
    <property type="entry name" value="WD40 repeat-like"/>
    <property type="match status" value="1"/>
</dbReference>
<evidence type="ECO:0000256" key="12">
    <source>
        <dbReference type="ARBA" id="ARBA00023054"/>
    </source>
</evidence>
<dbReference type="SMART" id="SM00285">
    <property type="entry name" value="PBD"/>
    <property type="match status" value="1"/>
</dbReference>
<dbReference type="InterPro" id="IPR002219">
    <property type="entry name" value="PKC_DAG/PE"/>
</dbReference>
<evidence type="ECO:0000259" key="20">
    <source>
        <dbReference type="PROSITE" id="PS50108"/>
    </source>
</evidence>
<dbReference type="Pfam" id="PF00130">
    <property type="entry name" value="C1_1"/>
    <property type="match status" value="1"/>
</dbReference>
<dbReference type="InterPro" id="IPR036322">
    <property type="entry name" value="WD40_repeat_dom_sf"/>
</dbReference>
<dbReference type="PROSITE" id="PS00107">
    <property type="entry name" value="PROTEIN_KINASE_ATP"/>
    <property type="match status" value="1"/>
</dbReference>
<feature type="compositionally biased region" description="Low complexity" evidence="17">
    <location>
        <begin position="666"/>
        <end position="678"/>
    </location>
</feature>
<dbReference type="InterPro" id="IPR000719">
    <property type="entry name" value="Prot_kinase_dom"/>
</dbReference>
<evidence type="ECO:0000259" key="19">
    <source>
        <dbReference type="PROSITE" id="PS50081"/>
    </source>
</evidence>
<dbReference type="Gene3D" id="1.10.510.10">
    <property type="entry name" value="Transferase(Phosphotransferase) domain 1"/>
    <property type="match status" value="1"/>
</dbReference>
<accession>A0AA85JVA1</accession>
<protein>
    <recommendedName>
        <fullName evidence="2">non-specific serine/threonine protein kinase</fullName>
        <ecNumber evidence="2">2.7.11.1</ecNumber>
    </recommendedName>
</protein>
<keyword evidence="4" id="KW-0597">Phosphoprotein</keyword>
<feature type="domain" description="CNH" evidence="21">
    <location>
        <begin position="1258"/>
        <end position="1540"/>
    </location>
</feature>
<feature type="compositionally biased region" description="Polar residues" evidence="17">
    <location>
        <begin position="679"/>
        <end position="697"/>
    </location>
</feature>
<dbReference type="PROSITE" id="PS51285">
    <property type="entry name" value="AGC_KINASE_CTER"/>
    <property type="match status" value="1"/>
</dbReference>
<feature type="coiled-coil region" evidence="16">
    <location>
        <begin position="888"/>
        <end position="915"/>
    </location>
</feature>
<dbReference type="InterPro" id="IPR057529">
    <property type="entry name" value="MRCK/ROCK_PH"/>
</dbReference>
<dbReference type="SMART" id="SM00133">
    <property type="entry name" value="S_TK_X"/>
    <property type="match status" value="1"/>
</dbReference>
<dbReference type="InterPro" id="IPR050839">
    <property type="entry name" value="Rho-assoc_Ser/Thr_Kinase"/>
</dbReference>
<evidence type="ECO:0000256" key="14">
    <source>
        <dbReference type="ARBA" id="ARBA00048679"/>
    </source>
</evidence>
<evidence type="ECO:0000256" key="2">
    <source>
        <dbReference type="ARBA" id="ARBA00012513"/>
    </source>
</evidence>
<proteinExistence type="inferred from homology"/>
<name>A0AA85JVA1_TRIRE</name>
<feature type="domain" description="AGC-kinase C-terminal" evidence="22">
    <location>
        <begin position="348"/>
        <end position="415"/>
    </location>
</feature>
<dbReference type="Gene3D" id="3.30.60.20">
    <property type="match status" value="1"/>
</dbReference>
<evidence type="ECO:0000256" key="3">
    <source>
        <dbReference type="ARBA" id="ARBA00022527"/>
    </source>
</evidence>
<evidence type="ECO:0000256" key="17">
    <source>
        <dbReference type="SAM" id="MobiDB-lite"/>
    </source>
</evidence>
<dbReference type="PANTHER" id="PTHR22988:SF66">
    <property type="entry name" value="SERINE_THREONINE-PROTEIN KINASE GENGHIS KHAN"/>
    <property type="match status" value="1"/>
</dbReference>
<feature type="binding site" evidence="15">
    <location>
        <position position="107"/>
    </location>
    <ligand>
        <name>ATP</name>
        <dbReference type="ChEBI" id="CHEBI:30616"/>
    </ligand>
</feature>
<dbReference type="FunFam" id="3.30.200.20:FF:001055">
    <property type="entry name" value="Serine/threonine-protein kinase MRCK beta"/>
    <property type="match status" value="1"/>
</dbReference>
<evidence type="ECO:0000256" key="7">
    <source>
        <dbReference type="ARBA" id="ARBA00022741"/>
    </source>
</evidence>
<reference evidence="23" key="1">
    <citation type="submission" date="2022-06" db="EMBL/GenBank/DDBJ databases">
        <authorList>
            <person name="Berger JAMES D."/>
            <person name="Berger JAMES D."/>
        </authorList>
    </citation>
    <scope>NUCLEOTIDE SEQUENCE [LARGE SCALE GENOMIC DNA]</scope>
</reference>
<dbReference type="CDD" id="cd05597">
    <property type="entry name" value="STKc_DMPK_like"/>
    <property type="match status" value="1"/>
</dbReference>
<dbReference type="SMART" id="SM00109">
    <property type="entry name" value="C1"/>
    <property type="match status" value="1"/>
</dbReference>
<evidence type="ECO:0000256" key="13">
    <source>
        <dbReference type="ARBA" id="ARBA00047899"/>
    </source>
</evidence>
<dbReference type="PANTHER" id="PTHR22988">
    <property type="entry name" value="MYOTONIC DYSTROPHY S/T KINASE-RELATED"/>
    <property type="match status" value="1"/>
</dbReference>
<dbReference type="InterPro" id="IPR000095">
    <property type="entry name" value="CRIB_dom"/>
</dbReference>
<feature type="compositionally biased region" description="Polar residues" evidence="17">
    <location>
        <begin position="1914"/>
        <end position="1928"/>
    </location>
</feature>
<dbReference type="FunFam" id="1.10.510.10:FF:000014">
    <property type="entry name" value="Non-specific serine/threonine protein kinase"/>
    <property type="match status" value="1"/>
</dbReference>
<keyword evidence="9" id="KW-0418">Kinase</keyword>
<dbReference type="GO" id="GO:0005524">
    <property type="term" value="F:ATP binding"/>
    <property type="evidence" value="ECO:0007669"/>
    <property type="project" value="UniProtKB-UniRule"/>
</dbReference>
<dbReference type="PROSITE" id="PS50081">
    <property type="entry name" value="ZF_DAG_PE_2"/>
    <property type="match status" value="1"/>
</dbReference>
<keyword evidence="6" id="KW-0479">Metal-binding</keyword>
<evidence type="ECO:0000256" key="15">
    <source>
        <dbReference type="PROSITE-ProRule" id="PRU10141"/>
    </source>
</evidence>
<dbReference type="GO" id="GO:0004674">
    <property type="term" value="F:protein serine/threonine kinase activity"/>
    <property type="evidence" value="ECO:0007669"/>
    <property type="project" value="UniProtKB-KW"/>
</dbReference>
<dbReference type="PROSITE" id="PS50011">
    <property type="entry name" value="PROTEIN_KINASE_DOM"/>
    <property type="match status" value="1"/>
</dbReference>
<feature type="domain" description="Protein kinase" evidence="18">
    <location>
        <begin position="78"/>
        <end position="347"/>
    </location>
</feature>
<evidence type="ECO:0000256" key="5">
    <source>
        <dbReference type="ARBA" id="ARBA00022679"/>
    </source>
</evidence>
<comment type="catalytic activity">
    <reaction evidence="13">
        <text>L-threonyl-[protein] + ATP = O-phospho-L-threonyl-[protein] + ADP + H(+)</text>
        <dbReference type="Rhea" id="RHEA:46608"/>
        <dbReference type="Rhea" id="RHEA-COMP:11060"/>
        <dbReference type="Rhea" id="RHEA-COMP:11605"/>
        <dbReference type="ChEBI" id="CHEBI:15378"/>
        <dbReference type="ChEBI" id="CHEBI:30013"/>
        <dbReference type="ChEBI" id="CHEBI:30616"/>
        <dbReference type="ChEBI" id="CHEBI:61977"/>
        <dbReference type="ChEBI" id="CHEBI:456216"/>
        <dbReference type="EC" id="2.7.11.1"/>
    </reaction>
</comment>
<evidence type="ECO:0000256" key="8">
    <source>
        <dbReference type="ARBA" id="ARBA00022771"/>
    </source>
</evidence>
<dbReference type="EC" id="2.7.11.1" evidence="2"/>
<keyword evidence="11 15" id="KW-0067">ATP-binding</keyword>
<evidence type="ECO:0000256" key="1">
    <source>
        <dbReference type="ARBA" id="ARBA00005719"/>
    </source>
</evidence>
<dbReference type="SMART" id="SM00036">
    <property type="entry name" value="CNH"/>
    <property type="match status" value="1"/>
</dbReference>
<dbReference type="PROSITE" id="PS00108">
    <property type="entry name" value="PROTEIN_KINASE_ST"/>
    <property type="match status" value="1"/>
</dbReference>
<dbReference type="GO" id="GO:0005737">
    <property type="term" value="C:cytoplasm"/>
    <property type="evidence" value="ECO:0007669"/>
    <property type="project" value="TreeGrafter"/>
</dbReference>
<dbReference type="InterPro" id="IPR000961">
    <property type="entry name" value="AGC-kinase_C"/>
</dbReference>
<feature type="compositionally biased region" description="Low complexity" evidence="17">
    <location>
        <begin position="1934"/>
        <end position="1945"/>
    </location>
</feature>
<dbReference type="CDD" id="cd20809">
    <property type="entry name" value="C1_MRCK"/>
    <property type="match status" value="1"/>
</dbReference>
<reference evidence="24" key="2">
    <citation type="submission" date="2023-11" db="UniProtKB">
        <authorList>
            <consortium name="WormBaseParasite"/>
        </authorList>
    </citation>
    <scope>IDENTIFICATION</scope>
</reference>
<sequence length="1977" mass="221897">MGTLQNRIDELVSLYTKSSPLLDNNSVSIEYLLDTIVCLFYECKLPQHKNERNCMKFYNAVKKYVEKIEKCWISKSEFETIRLIGSGAFGDVSVVRWKNDGKTYALKSLHKYDMLKRSDRACFQEERDVMVKAMVNNSPWIAKLHHTFQDEKFLYFLMDFYNGGDMLTMLSKFDDKIPENITQFYVAEMVLAINALHQLGYVHRDIKPDNVLLQSSGHIVLADFGSCLKLGENGLVKNSTAVGTPDYISPEILRASEDGHGTYGVECDYWSLGVVMYEMLFGETPFYSENLIETYGHIMNFEKHFSIPTDCTDVSESACDLMRHLICDRKRRFGRNGINELKEHAFFNGIDWEHIREQNAPYIPEVTSPDDTSNFDIEQSSRNHEGPPLGPIFRGCQVACIGFTFTNNSPLNELGPTHFRLTSGNEAKCSSETSKLSANPESNETSQPIESTTPTTTILDAKAGNETSEFGLVECLRTKCEAYEIKIKELEATLSSQCHRKHDEEVIRKTVSVSTESVTVKEDISPGNADETSTVINSLTQQVEDLSHKLKESETQNDAVLANVDSLKNELSELHELRKKLQSEVQAFEEENESLVKRASDAQSSIRFWESEHNKVLSELTRLREELSSHHEHVNQPSLNDVHSLVHKNGSIHLENGVKSYTVPASSPSCSSSSSSSSNLVNGIQNSHPNSHPTDSNDLQERLHESETKLKRVMENFIALKHEAQNLKLGWQSEQKEWMKERELLEEKIKTSVSQKTMALEDELATLKANNAELENNIANWERHLFELNQWVDDEREAKEKLHNFTVRLVSELDALRSSGLVQDYDQDGVYRNGYQSWQPPFNATNDVNSLTYDSPAPSVIGESTLDWRQRKSTKLNKMERWSHEVALNNEVRAREQAELRLQEVEARLKELYDQTSQKDVKIKEQDCIIEHLNEQLLEFSNQARLYRINNDTANDTVNLMQKAVPDNAVENRRSLPSLDVNSPYTSTPVQQNSWTNLDPSNANQTYSSMHKFIFATFCQPTKCNVCGTLILGQKWQGVQCQDCQLKCHHRCRLSARAVCSGTALASMDGTCSFGSDFESDVKMPKLGGIKRGWLKYRMFLSDKRLFFYDIISESSNMQALSGSASSLSPSFQNIHRSNNHNISSNSLNMTTNVVFPSNSPSRIVDLSSSGFSVSRVTAADVIHAKHQDIPKILKIIVDDCLPNAPLFLLFETSSLCEQWFKLIQDTLKLVLRHINSDADHQCLQVRDVCTSSLSTILKQINCASVLDEYRFLAGTDEGLYVVDIRQNMNVRIGARKPVYQVEALAEELQLVVAIQGKQRYLKLILIGAFEGMNLKPIKITEPKLCTRFTCSMSRNNTVCLICVASNRSLYIFEIARVQGRHKRLKEISCPYIIQSINFVREGDWICVGSSNYFALYSIWTDGPAQVLLRGDLIDLDPSLAFFQQSPSDAYCAVQLGDDEFLLAFENCGVYMNTQRKRTRPDNLMWPAKLISGSAISYSYPYLYVFTEAGLVVFNALTGCWVSTLSSCRVHPLNMDAHLCLAHLSPMSTSNSSSASRKSAYNNSVDNLGNNTMGNSPPVAPCLSPSDLISTQQQLQQPLRLIHLPQVSSSPDCKESPRHISALRSRRLQMPQSSMLGIPGRMRKSSRFNLYSLVEDGLQRTSHGVSPERSRNSRPHSQHRNPQPSGLPSMPTNPSTGGSGSASSRISHLISAPSDFRHISHMGRQITGTSFVDLNPSPGEPPLTEAERIARFKSVVEEKYGIPPTYGGDGHCRNSSANVNSNVSPHLTSDINNFPNTPDCNNTSTQLRTFTKSQSRQSAPLTHRLSLADLESTEHHHNHILDQKPPCNNAVNQRQRVRSSSLRPSVKNLILNLGDMTSGINLSRKNSLFKSESTSKRINDFTTTRTTTPPPPSSGQNNLLLSSPSSTVERNDETTATTTSVTTPTGFPSLRLSDSPSIQETVMALFSKLADDNSPSS</sequence>
<dbReference type="InterPro" id="IPR017441">
    <property type="entry name" value="Protein_kinase_ATP_BS"/>
</dbReference>
<dbReference type="WBParaSite" id="TREG1_55080.1">
    <property type="protein sequence ID" value="TREG1_55080.1"/>
    <property type="gene ID" value="TREG1_55080"/>
</dbReference>
<comment type="catalytic activity">
    <reaction evidence="14">
        <text>L-seryl-[protein] + ATP = O-phospho-L-seryl-[protein] + ADP + H(+)</text>
        <dbReference type="Rhea" id="RHEA:17989"/>
        <dbReference type="Rhea" id="RHEA-COMP:9863"/>
        <dbReference type="Rhea" id="RHEA-COMP:11604"/>
        <dbReference type="ChEBI" id="CHEBI:15378"/>
        <dbReference type="ChEBI" id="CHEBI:29999"/>
        <dbReference type="ChEBI" id="CHEBI:30616"/>
        <dbReference type="ChEBI" id="CHEBI:83421"/>
        <dbReference type="ChEBI" id="CHEBI:456216"/>
        <dbReference type="EC" id="2.7.11.1"/>
    </reaction>
</comment>
<keyword evidence="3" id="KW-0723">Serine/threonine-protein kinase</keyword>
<feature type="domain" description="CRIB" evidence="20">
    <location>
        <begin position="1710"/>
        <end position="1723"/>
    </location>
</feature>
<evidence type="ECO:0000256" key="6">
    <source>
        <dbReference type="ARBA" id="ARBA00022723"/>
    </source>
</evidence>
<dbReference type="Gene3D" id="3.30.200.20">
    <property type="entry name" value="Phosphorylase Kinase, domain 1"/>
    <property type="match status" value="1"/>
</dbReference>
<evidence type="ECO:0000259" key="21">
    <source>
        <dbReference type="PROSITE" id="PS50219"/>
    </source>
</evidence>
<evidence type="ECO:0000313" key="23">
    <source>
        <dbReference type="Proteomes" id="UP000050795"/>
    </source>
</evidence>
<dbReference type="SMART" id="SM00220">
    <property type="entry name" value="S_TKc"/>
    <property type="match status" value="1"/>
</dbReference>
<comment type="similarity">
    <text evidence="1">Belongs to the protein kinase superfamily. AGC Ser/Thr protein kinase family. DMPK subfamily.</text>
</comment>
<dbReference type="Pfam" id="PF00780">
    <property type="entry name" value="CNH"/>
    <property type="match status" value="1"/>
</dbReference>
<dbReference type="InterPro" id="IPR046349">
    <property type="entry name" value="C1-like_sf"/>
</dbReference>
<dbReference type="PROSITE" id="PS00479">
    <property type="entry name" value="ZF_DAG_PE_1"/>
    <property type="match status" value="1"/>
</dbReference>
<evidence type="ECO:0000259" key="18">
    <source>
        <dbReference type="PROSITE" id="PS50011"/>
    </source>
</evidence>
<keyword evidence="7 15" id="KW-0547">Nucleotide-binding</keyword>
<evidence type="ECO:0000256" key="11">
    <source>
        <dbReference type="ARBA" id="ARBA00022840"/>
    </source>
</evidence>